<dbReference type="EMBL" id="OZ034814">
    <property type="protein sequence ID" value="CAL1361758.1"/>
    <property type="molecule type" value="Genomic_DNA"/>
</dbReference>
<feature type="transmembrane region" description="Helical" evidence="1">
    <location>
        <begin position="222"/>
        <end position="246"/>
    </location>
</feature>
<dbReference type="PANTHER" id="PTHR34370:SF1">
    <property type="entry name" value="OS04G0600100 PROTEIN"/>
    <property type="match status" value="1"/>
</dbReference>
<feature type="transmembrane region" description="Helical" evidence="1">
    <location>
        <begin position="171"/>
        <end position="187"/>
    </location>
</feature>
<accession>A0AAV2CZA3</accession>
<keyword evidence="1" id="KW-0472">Membrane</keyword>
<keyword evidence="2" id="KW-0732">Signal</keyword>
<feature type="signal peptide" evidence="2">
    <location>
        <begin position="1"/>
        <end position="21"/>
    </location>
</feature>
<organism evidence="3 4">
    <name type="scientific">Linum trigynum</name>
    <dbReference type="NCBI Taxonomy" id="586398"/>
    <lineage>
        <taxon>Eukaryota</taxon>
        <taxon>Viridiplantae</taxon>
        <taxon>Streptophyta</taxon>
        <taxon>Embryophyta</taxon>
        <taxon>Tracheophyta</taxon>
        <taxon>Spermatophyta</taxon>
        <taxon>Magnoliopsida</taxon>
        <taxon>eudicotyledons</taxon>
        <taxon>Gunneridae</taxon>
        <taxon>Pentapetalae</taxon>
        <taxon>rosids</taxon>
        <taxon>fabids</taxon>
        <taxon>Malpighiales</taxon>
        <taxon>Linaceae</taxon>
        <taxon>Linum</taxon>
    </lineage>
</organism>
<keyword evidence="4" id="KW-1185">Reference proteome</keyword>
<keyword evidence="1" id="KW-0812">Transmembrane</keyword>
<dbReference type="Proteomes" id="UP001497516">
    <property type="component" value="Chromosome 10"/>
</dbReference>
<keyword evidence="1" id="KW-1133">Transmembrane helix</keyword>
<dbReference type="AlphaFoldDB" id="A0AAV2CZA3"/>
<evidence type="ECO:0000313" key="4">
    <source>
        <dbReference type="Proteomes" id="UP001497516"/>
    </source>
</evidence>
<gene>
    <name evidence="3" type="ORF">LTRI10_LOCUS9120</name>
</gene>
<proteinExistence type="predicted"/>
<protein>
    <submittedName>
        <fullName evidence="3">Uncharacterized protein</fullName>
    </submittedName>
</protein>
<feature type="chain" id="PRO_5043999213" evidence="2">
    <location>
        <begin position="22"/>
        <end position="251"/>
    </location>
</feature>
<sequence length="251" mass="26855">MAAVLLTRVVLNSVIIPPAKGNKENKRGKMWRSGSISISLPLSWRPQLPPPPEVMLLNSSKCVIDSASGSHLHFRSKSVVLLVQCTLNPGAGAGSDDDLSISQQPNSEVELEEDKGIWSKWKANSAEMSSKLAKLGLAAVLAYGLFDGVTYTTFFVLAFLGYEKSTGKNPAANLQALLGIVILMWTGNNVTRPFRVAGAAALAPLIDRGLKRIQSYFKFPSLVYAFALVASIVAAASGTVVGLLILSRWGK</sequence>
<evidence type="ECO:0000256" key="2">
    <source>
        <dbReference type="SAM" id="SignalP"/>
    </source>
</evidence>
<evidence type="ECO:0000256" key="1">
    <source>
        <dbReference type="SAM" id="Phobius"/>
    </source>
</evidence>
<dbReference type="PANTHER" id="PTHR34370">
    <property type="entry name" value="OS04G0600100 PROTEIN"/>
    <property type="match status" value="1"/>
</dbReference>
<evidence type="ECO:0000313" key="3">
    <source>
        <dbReference type="EMBL" id="CAL1361758.1"/>
    </source>
</evidence>
<reference evidence="3 4" key="1">
    <citation type="submission" date="2024-04" db="EMBL/GenBank/DDBJ databases">
        <authorList>
            <person name="Fracassetti M."/>
        </authorList>
    </citation>
    <scope>NUCLEOTIDE SEQUENCE [LARGE SCALE GENOMIC DNA]</scope>
</reference>
<feature type="transmembrane region" description="Helical" evidence="1">
    <location>
        <begin position="135"/>
        <end position="159"/>
    </location>
</feature>
<name>A0AAV2CZA3_9ROSI</name>